<dbReference type="SUPFAM" id="SSF52738">
    <property type="entry name" value="Methylesterase CheB, C-terminal domain"/>
    <property type="match status" value="1"/>
</dbReference>
<feature type="active site" evidence="4">
    <location>
        <position position="39"/>
    </location>
</feature>
<dbReference type="EMBL" id="JAHHGZ010000024">
    <property type="protein sequence ID" value="MBW4669762.1"/>
    <property type="molecule type" value="Genomic_DNA"/>
</dbReference>
<dbReference type="AlphaFoldDB" id="A0A951UUG3"/>
<dbReference type="Gene3D" id="3.40.50.180">
    <property type="entry name" value="Methylesterase CheB, C-terminal domain"/>
    <property type="match status" value="1"/>
</dbReference>
<dbReference type="InterPro" id="IPR035909">
    <property type="entry name" value="CheB_C"/>
</dbReference>
<dbReference type="GO" id="GO:0008984">
    <property type="term" value="F:protein-glutamate methylesterase activity"/>
    <property type="evidence" value="ECO:0007669"/>
    <property type="project" value="UniProtKB-EC"/>
</dbReference>
<evidence type="ECO:0000313" key="8">
    <source>
        <dbReference type="Proteomes" id="UP000729701"/>
    </source>
</evidence>
<keyword evidence="5" id="KW-0175">Coiled coil</keyword>
<sequence length="349" mass="38095">MPGHDIIVVGASAGGVEALTNLAKKLPKDIKAAIFVVLHVPSHGTSVLPRILTRAGNLPALHPRNGEEIVPGKIYIAPPNYHLLVQPGYIHLSRGARENSHRPAIDPLFRSAARAYGRRVVAVVLTGVLDDGTAGLMAVKIRSGIAVVQDPEDAMYVGMPQSAIANVDNIDYILPLADIPDILVNLANTPVEGEAENPVSEGMKIETDLLELDMKTLNQDNRPGKPSTFACPSCGGTLWEHQERDLLRFRCRTGHAFSAESLMAEQSEALEDALWIALRALEEKSSLANRIAKRMRDRNQLLSAEKLEEDVRHSNERADIIRQVLARNEATIENKMNLSSGNQEATDDN</sequence>
<name>A0A951UUG3_9CYAN</name>
<dbReference type="InterPro" id="IPR000673">
    <property type="entry name" value="Sig_transdc_resp-reg_Me-estase"/>
</dbReference>
<organism evidence="7 8">
    <name type="scientific">Cyanomargarita calcarea GSE-NOS-MK-12-04C</name>
    <dbReference type="NCBI Taxonomy" id="2839659"/>
    <lineage>
        <taxon>Bacteria</taxon>
        <taxon>Bacillati</taxon>
        <taxon>Cyanobacteriota</taxon>
        <taxon>Cyanophyceae</taxon>
        <taxon>Nostocales</taxon>
        <taxon>Cyanomargaritaceae</taxon>
        <taxon>Cyanomargarita</taxon>
    </lineage>
</organism>
<dbReference type="CDD" id="cd16433">
    <property type="entry name" value="CheB"/>
    <property type="match status" value="1"/>
</dbReference>
<protein>
    <recommendedName>
        <fullName evidence="2">protein-glutamate methylesterase</fullName>
        <ecNumber evidence="2">3.1.1.61</ecNumber>
    </recommendedName>
</protein>
<dbReference type="GO" id="GO:0000156">
    <property type="term" value="F:phosphorelay response regulator activity"/>
    <property type="evidence" value="ECO:0007669"/>
    <property type="project" value="InterPro"/>
</dbReference>
<evidence type="ECO:0000259" key="6">
    <source>
        <dbReference type="PROSITE" id="PS50122"/>
    </source>
</evidence>
<dbReference type="GO" id="GO:0005737">
    <property type="term" value="C:cytoplasm"/>
    <property type="evidence" value="ECO:0007669"/>
    <property type="project" value="InterPro"/>
</dbReference>
<evidence type="ECO:0000256" key="3">
    <source>
        <dbReference type="ARBA" id="ARBA00048267"/>
    </source>
</evidence>
<dbReference type="PANTHER" id="PTHR42872:SF6">
    <property type="entry name" value="PROTEIN-GLUTAMATE METHYLESTERASE_PROTEIN-GLUTAMINE GLUTAMINASE"/>
    <property type="match status" value="1"/>
</dbReference>
<reference evidence="7" key="1">
    <citation type="submission" date="2021-05" db="EMBL/GenBank/DDBJ databases">
        <authorList>
            <person name="Pietrasiak N."/>
            <person name="Ward R."/>
            <person name="Stajich J.E."/>
            <person name="Kurbessoian T."/>
        </authorList>
    </citation>
    <scope>NUCLEOTIDE SEQUENCE</scope>
    <source>
        <strain evidence="7">GSE-NOS-MK-12-04C</strain>
    </source>
</reference>
<dbReference type="EC" id="3.1.1.61" evidence="2"/>
<feature type="active site" evidence="4">
    <location>
        <position position="131"/>
    </location>
</feature>
<evidence type="ECO:0000256" key="1">
    <source>
        <dbReference type="ARBA" id="ARBA00022801"/>
    </source>
</evidence>
<comment type="catalytic activity">
    <reaction evidence="3">
        <text>[protein]-L-glutamate 5-O-methyl ester + H2O = L-glutamyl-[protein] + methanol + H(+)</text>
        <dbReference type="Rhea" id="RHEA:23236"/>
        <dbReference type="Rhea" id="RHEA-COMP:10208"/>
        <dbReference type="Rhea" id="RHEA-COMP:10311"/>
        <dbReference type="ChEBI" id="CHEBI:15377"/>
        <dbReference type="ChEBI" id="CHEBI:15378"/>
        <dbReference type="ChEBI" id="CHEBI:17790"/>
        <dbReference type="ChEBI" id="CHEBI:29973"/>
        <dbReference type="ChEBI" id="CHEBI:82795"/>
        <dbReference type="EC" id="3.1.1.61"/>
    </reaction>
</comment>
<feature type="active site" evidence="4">
    <location>
        <position position="12"/>
    </location>
</feature>
<reference evidence="7" key="2">
    <citation type="journal article" date="2022" name="Microbiol. Resour. Announc.">
        <title>Metagenome Sequencing to Explore Phylogenomics of Terrestrial Cyanobacteria.</title>
        <authorList>
            <person name="Ward R.D."/>
            <person name="Stajich J.E."/>
            <person name="Johansen J.R."/>
            <person name="Huntemann M."/>
            <person name="Clum A."/>
            <person name="Foster B."/>
            <person name="Foster B."/>
            <person name="Roux S."/>
            <person name="Palaniappan K."/>
            <person name="Varghese N."/>
            <person name="Mukherjee S."/>
            <person name="Reddy T.B.K."/>
            <person name="Daum C."/>
            <person name="Copeland A."/>
            <person name="Chen I.A."/>
            <person name="Ivanova N.N."/>
            <person name="Kyrpides N.C."/>
            <person name="Shapiro N."/>
            <person name="Eloe-Fadrosh E.A."/>
            <person name="Pietrasiak N."/>
        </authorList>
    </citation>
    <scope>NUCLEOTIDE SEQUENCE</scope>
    <source>
        <strain evidence="7">GSE-NOS-MK-12-04C</strain>
    </source>
</reference>
<dbReference type="PANTHER" id="PTHR42872">
    <property type="entry name" value="PROTEIN-GLUTAMATE METHYLESTERASE/PROTEIN-GLUTAMINE GLUTAMINASE"/>
    <property type="match status" value="1"/>
</dbReference>
<dbReference type="GO" id="GO:0006935">
    <property type="term" value="P:chemotaxis"/>
    <property type="evidence" value="ECO:0007669"/>
    <property type="project" value="UniProtKB-UniRule"/>
</dbReference>
<dbReference type="Proteomes" id="UP000729701">
    <property type="component" value="Unassembled WGS sequence"/>
</dbReference>
<evidence type="ECO:0000313" key="7">
    <source>
        <dbReference type="EMBL" id="MBW4669762.1"/>
    </source>
</evidence>
<keyword evidence="1 4" id="KW-0378">Hydrolase</keyword>
<dbReference type="InterPro" id="IPR011247">
    <property type="entry name" value="Chemotax_prot-Glu_Me-esterase"/>
</dbReference>
<evidence type="ECO:0000256" key="2">
    <source>
        <dbReference type="ARBA" id="ARBA00039140"/>
    </source>
</evidence>
<dbReference type="Pfam" id="PF01339">
    <property type="entry name" value="CheB_methylest"/>
    <property type="match status" value="1"/>
</dbReference>
<feature type="domain" description="CheB-type methylesterase" evidence="6">
    <location>
        <begin position="1"/>
        <end position="164"/>
    </location>
</feature>
<comment type="caution">
    <text evidence="7">The sequence shown here is derived from an EMBL/GenBank/DDBJ whole genome shotgun (WGS) entry which is preliminary data.</text>
</comment>
<keyword evidence="4" id="KW-0145">Chemotaxis</keyword>
<accession>A0A951UUG3</accession>
<gene>
    <name evidence="7" type="ORF">KME60_20690</name>
</gene>
<proteinExistence type="predicted"/>
<dbReference type="PROSITE" id="PS50122">
    <property type="entry name" value="CHEB"/>
    <property type="match status" value="1"/>
</dbReference>
<evidence type="ECO:0000256" key="4">
    <source>
        <dbReference type="PROSITE-ProRule" id="PRU00050"/>
    </source>
</evidence>
<feature type="coiled-coil region" evidence="5">
    <location>
        <begin position="278"/>
        <end position="324"/>
    </location>
</feature>
<dbReference type="PIRSF" id="PIRSF036461">
    <property type="entry name" value="Chmtx_methlestr"/>
    <property type="match status" value="1"/>
</dbReference>
<evidence type="ECO:0000256" key="5">
    <source>
        <dbReference type="SAM" id="Coils"/>
    </source>
</evidence>